<evidence type="ECO:0000313" key="1">
    <source>
        <dbReference type="EMBL" id="KAI9918753.1"/>
    </source>
</evidence>
<proteinExistence type="predicted"/>
<sequence length="382" mass="42870">MVHKQTKLVELFIFNYSTSYTRVRKKMKTATIALALSARLLLVALADPRVMIESTYTDPKGLNDLAKTMGNKYMGTATDVKQLSDRFYTEELSNTHDFGVITPLKAMTWEATEAKQGVFTFEDADKIVAFATQAGAQVRCSALVSHTHVPEWVKVLEKAELLEAMKNHITGMMTHFGNSCIAWDVVSEAIDEDGSYRQSFWYKKTGIEYIHTAFYTAGAVKADLRLRAKLYYNDHYINIINKKSDAVLEMVSTMRSKKLWVEGVGFQSHYKNNDSVAGAEIFNNWRRFTAKNMDVAVTELRVDTSTANPKVSEQQQQVGILTNLVSACKKSRRCVGVTLWDFVDGYSGIGSSAPLPFYQPDGPNTQLVRKALYDAITAGWIL</sequence>
<accession>A0ACC0WLF9</accession>
<organism evidence="1 2">
    <name type="scientific">Peronosclerospora sorghi</name>
    <dbReference type="NCBI Taxonomy" id="230839"/>
    <lineage>
        <taxon>Eukaryota</taxon>
        <taxon>Sar</taxon>
        <taxon>Stramenopiles</taxon>
        <taxon>Oomycota</taxon>
        <taxon>Peronosporomycetes</taxon>
        <taxon>Peronosporales</taxon>
        <taxon>Peronosporaceae</taxon>
        <taxon>Peronosclerospora</taxon>
    </lineage>
</organism>
<reference evidence="1 2" key="1">
    <citation type="journal article" date="2022" name="bioRxiv">
        <title>The genome of the oomycete Peronosclerospora sorghi, a cosmopolitan pathogen of maize and sorghum, is inflated with dispersed pseudogenes.</title>
        <authorList>
            <person name="Fletcher K."/>
            <person name="Martin F."/>
            <person name="Isakeit T."/>
            <person name="Cavanaugh K."/>
            <person name="Magill C."/>
            <person name="Michelmore R."/>
        </authorList>
    </citation>
    <scope>NUCLEOTIDE SEQUENCE [LARGE SCALE GENOMIC DNA]</scope>
    <source>
        <strain evidence="1">P6</strain>
    </source>
</reference>
<dbReference type="EMBL" id="CM047591">
    <property type="protein sequence ID" value="KAI9918753.1"/>
    <property type="molecule type" value="Genomic_DNA"/>
</dbReference>
<name>A0ACC0WLF9_9STRA</name>
<protein>
    <submittedName>
        <fullName evidence="1">Uncharacterized protein</fullName>
    </submittedName>
</protein>
<gene>
    <name evidence="1" type="ORF">PsorP6_011260</name>
</gene>
<dbReference type="Proteomes" id="UP001163321">
    <property type="component" value="Chromosome 12"/>
</dbReference>
<comment type="caution">
    <text evidence="1">The sequence shown here is derived from an EMBL/GenBank/DDBJ whole genome shotgun (WGS) entry which is preliminary data.</text>
</comment>
<evidence type="ECO:0000313" key="2">
    <source>
        <dbReference type="Proteomes" id="UP001163321"/>
    </source>
</evidence>
<keyword evidence="2" id="KW-1185">Reference proteome</keyword>